<feature type="domain" description="MurNAc-LAA" evidence="3">
    <location>
        <begin position="100"/>
        <end position="220"/>
    </location>
</feature>
<dbReference type="PANTHER" id="PTHR30404">
    <property type="entry name" value="N-ACETYLMURAMOYL-L-ALANINE AMIDASE"/>
    <property type="match status" value="1"/>
</dbReference>
<keyword evidence="5" id="KW-1185">Reference proteome</keyword>
<evidence type="ECO:0000313" key="5">
    <source>
        <dbReference type="Proteomes" id="UP000182624"/>
    </source>
</evidence>
<dbReference type="GO" id="GO:0030288">
    <property type="term" value="C:outer membrane-bounded periplasmic space"/>
    <property type="evidence" value="ECO:0007669"/>
    <property type="project" value="TreeGrafter"/>
</dbReference>
<dbReference type="Pfam" id="PF01520">
    <property type="entry name" value="Amidase_3"/>
    <property type="match status" value="1"/>
</dbReference>
<dbReference type="SMART" id="SM00646">
    <property type="entry name" value="Ami_3"/>
    <property type="match status" value="1"/>
</dbReference>
<proteinExistence type="predicted"/>
<accession>A0A1I5QN07</accession>
<evidence type="ECO:0000259" key="3">
    <source>
        <dbReference type="SMART" id="SM00646"/>
    </source>
</evidence>
<dbReference type="RefSeq" id="WP_074883726.1">
    <property type="nucleotide sequence ID" value="NZ_FOXO01000002.1"/>
</dbReference>
<dbReference type="CDD" id="cd02696">
    <property type="entry name" value="MurNAc-LAA"/>
    <property type="match status" value="1"/>
</dbReference>
<dbReference type="Gene3D" id="3.40.630.40">
    <property type="entry name" value="Zn-dependent exopeptidases"/>
    <property type="match status" value="1"/>
</dbReference>
<dbReference type="InterPro" id="IPR002508">
    <property type="entry name" value="MurNAc-LAA_cat"/>
</dbReference>
<dbReference type="AlphaFoldDB" id="A0A1I5QN07"/>
<gene>
    <name evidence="4" type="ORF">SAMN04487928_102210</name>
</gene>
<dbReference type="Proteomes" id="UP000182624">
    <property type="component" value="Unassembled WGS sequence"/>
</dbReference>
<dbReference type="GO" id="GO:0008745">
    <property type="term" value="F:N-acetylmuramoyl-L-alanine amidase activity"/>
    <property type="evidence" value="ECO:0007669"/>
    <property type="project" value="InterPro"/>
</dbReference>
<dbReference type="SUPFAM" id="SSF53187">
    <property type="entry name" value="Zn-dependent exopeptidases"/>
    <property type="match status" value="1"/>
</dbReference>
<feature type="chain" id="PRO_5039682946" evidence="2">
    <location>
        <begin position="30"/>
        <end position="353"/>
    </location>
</feature>
<name>A0A1I5QN07_9FIRM</name>
<evidence type="ECO:0000256" key="1">
    <source>
        <dbReference type="ARBA" id="ARBA00022801"/>
    </source>
</evidence>
<dbReference type="EMBL" id="FOXO01000002">
    <property type="protein sequence ID" value="SFP47654.1"/>
    <property type="molecule type" value="Genomic_DNA"/>
</dbReference>
<sequence>MKKSVFSFMLASIILMGAILCTSTFEVEAASAHEKVVIVIDPGHGGTGEKNLGAQYNGFSEKELTMQVATAMKEELEKYDNVSVYLTRTTDTFISLEDRAATAKRLNADFMFSIHFNASLEHEFYGSEIWTSAFGSFYKKGAEFGQIMSDELGNLGLYQRGVKTKIGKTGKDYYGIIRQSVARDIPCVIIEHAYLDHSYDLPFLNTAGFLKTLGVTDATAVAKYFKLTSKTTGADYSNYSFKTVSIPKTRLSQDFTEPDYCKVSCVSYDSNSRNALIEMSTKDSQSPVIYFSYSYDGGKTFSILQMWDRTKETQSFNIKIPKGVVSPTIVCRAYNNYELYKESEPVLVTGYTN</sequence>
<organism evidence="4 5">
    <name type="scientific">Butyrivibrio proteoclasticus</name>
    <dbReference type="NCBI Taxonomy" id="43305"/>
    <lineage>
        <taxon>Bacteria</taxon>
        <taxon>Bacillati</taxon>
        <taxon>Bacillota</taxon>
        <taxon>Clostridia</taxon>
        <taxon>Lachnospirales</taxon>
        <taxon>Lachnospiraceae</taxon>
        <taxon>Butyrivibrio</taxon>
    </lineage>
</organism>
<dbReference type="GO" id="GO:0009253">
    <property type="term" value="P:peptidoglycan catabolic process"/>
    <property type="evidence" value="ECO:0007669"/>
    <property type="project" value="InterPro"/>
</dbReference>
<keyword evidence="1" id="KW-0378">Hydrolase</keyword>
<keyword evidence="2" id="KW-0732">Signal</keyword>
<feature type="signal peptide" evidence="2">
    <location>
        <begin position="1"/>
        <end position="29"/>
    </location>
</feature>
<reference evidence="5" key="1">
    <citation type="submission" date="2016-10" db="EMBL/GenBank/DDBJ databases">
        <authorList>
            <person name="Varghese N."/>
            <person name="Submissions S."/>
        </authorList>
    </citation>
    <scope>NUCLEOTIDE SEQUENCE [LARGE SCALE GENOMIC DNA]</scope>
    <source>
        <strain evidence="5">P18</strain>
    </source>
</reference>
<dbReference type="PANTHER" id="PTHR30404:SF0">
    <property type="entry name" value="N-ACETYLMURAMOYL-L-ALANINE AMIDASE AMIC"/>
    <property type="match status" value="1"/>
</dbReference>
<protein>
    <submittedName>
        <fullName evidence="4">N-acetylmuramoyl-L-alanine amidase</fullName>
    </submittedName>
</protein>
<evidence type="ECO:0000313" key="4">
    <source>
        <dbReference type="EMBL" id="SFP47654.1"/>
    </source>
</evidence>
<evidence type="ECO:0000256" key="2">
    <source>
        <dbReference type="SAM" id="SignalP"/>
    </source>
</evidence>
<dbReference type="InterPro" id="IPR050695">
    <property type="entry name" value="N-acetylmuramoyl_amidase_3"/>
</dbReference>